<dbReference type="HOGENOM" id="CLU_076387_0_1_1"/>
<dbReference type="InterPro" id="IPR038657">
    <property type="entry name" value="Ribosomal_bL19_sf"/>
</dbReference>
<dbReference type="Pfam" id="PF01245">
    <property type="entry name" value="Ribosomal_L19"/>
    <property type="match status" value="1"/>
</dbReference>
<dbReference type="InterPro" id="IPR008991">
    <property type="entry name" value="Translation_prot_SH3-like_sf"/>
</dbReference>
<reference evidence="5 6" key="1">
    <citation type="journal article" date="2011" name="Cell">
        <title>Insight into structure and assembly of the nuclear pore complex by utilizing the genome of a eukaryotic thermophile.</title>
        <authorList>
            <person name="Amlacher S."/>
            <person name="Sarges P."/>
            <person name="Flemming D."/>
            <person name="van Noort V."/>
            <person name="Kunze R."/>
            <person name="Devos D.P."/>
            <person name="Arumugam M."/>
            <person name="Bork P."/>
            <person name="Hurt E."/>
        </authorList>
    </citation>
    <scope>NUCLEOTIDE SEQUENCE [LARGE SCALE GENOMIC DNA]</scope>
    <source>
        <strain evidence="6">DSM 1495 / CBS 144.50 / IMI 039719</strain>
    </source>
</reference>
<proteinExistence type="inferred from homology"/>
<dbReference type="InterPro" id="IPR001857">
    <property type="entry name" value="Ribosomal_bL19"/>
</dbReference>
<dbReference type="STRING" id="759272.G0SHG0"/>
<feature type="compositionally biased region" description="Low complexity" evidence="4">
    <location>
        <begin position="292"/>
        <end position="301"/>
    </location>
</feature>
<keyword evidence="2 5" id="KW-0689">Ribosomal protein</keyword>
<evidence type="ECO:0000256" key="1">
    <source>
        <dbReference type="ARBA" id="ARBA00005781"/>
    </source>
</evidence>
<feature type="region of interest" description="Disordered" evidence="4">
    <location>
        <begin position="290"/>
        <end position="316"/>
    </location>
</feature>
<dbReference type="eggNOG" id="KOG1698">
    <property type="taxonomic scope" value="Eukaryota"/>
</dbReference>
<evidence type="ECO:0000256" key="4">
    <source>
        <dbReference type="SAM" id="MobiDB-lite"/>
    </source>
</evidence>
<feature type="compositionally biased region" description="Gly residues" evidence="4">
    <location>
        <begin position="302"/>
        <end position="316"/>
    </location>
</feature>
<dbReference type="FunFam" id="2.30.30.790:FF:000007">
    <property type="entry name" value="Mitochondrial ribosomal protein, putative"/>
    <property type="match status" value="1"/>
</dbReference>
<gene>
    <name evidence="5" type="ORF">CTHT_0069890</name>
</gene>
<evidence type="ECO:0000313" key="6">
    <source>
        <dbReference type="Proteomes" id="UP000008066"/>
    </source>
</evidence>
<dbReference type="PANTHER" id="PTHR15680:SF9">
    <property type="entry name" value="LARGE RIBOSOMAL SUBUNIT PROTEIN BL19M"/>
    <property type="match status" value="1"/>
</dbReference>
<dbReference type="PANTHER" id="PTHR15680">
    <property type="entry name" value="RIBOSOMAL PROTEIN L19"/>
    <property type="match status" value="1"/>
</dbReference>
<sequence>MIGLPARLRGERCVGLAQRQNFDPKPSTLSIPSLTFLPRSSRAGPRSQPALRVPSGPSSLLEKPAYQMNVAPLARRPLGCLKASLRQARQQKLLVRSMATEASTSSQQTENVASPPVLVQPGFHKIIDRKTKEIKSAFAVYPQGTAAGTITAKPPPKEPLKLLHEMQIKKMDPTGARTAMFARTREAVKPGDVLMVTHRRGGEPFAGVCLEIRRRGIDTAVLLRNHLGKTGVEMWFKIYNKNVAGIDIVKRRPKRARRARLTYMRQPKHDMGSVEELVFAWKKSRRVFSTTKSGAASASAAGKGGKGGKGSNGKKK</sequence>
<dbReference type="AlphaFoldDB" id="G0SHG0"/>
<dbReference type="OrthoDB" id="432645at2759"/>
<dbReference type="GO" id="GO:0003735">
    <property type="term" value="F:structural constituent of ribosome"/>
    <property type="evidence" value="ECO:0007669"/>
    <property type="project" value="InterPro"/>
</dbReference>
<dbReference type="GeneID" id="18261027"/>
<protein>
    <submittedName>
        <fullName evidence="5">Putative ribosomal protein</fullName>
    </submittedName>
</protein>
<comment type="similarity">
    <text evidence="1">Belongs to the bacterial ribosomal protein bL19 family.</text>
</comment>
<dbReference type="GO" id="GO:0005762">
    <property type="term" value="C:mitochondrial large ribosomal subunit"/>
    <property type="evidence" value="ECO:0007669"/>
    <property type="project" value="TreeGrafter"/>
</dbReference>
<dbReference type="RefSeq" id="XP_006697267.1">
    <property type="nucleotide sequence ID" value="XM_006697204.1"/>
</dbReference>
<evidence type="ECO:0000313" key="5">
    <source>
        <dbReference type="EMBL" id="EGS17649.1"/>
    </source>
</evidence>
<dbReference type="EMBL" id="GL988047">
    <property type="protein sequence ID" value="EGS17649.1"/>
    <property type="molecule type" value="Genomic_DNA"/>
</dbReference>
<organism evidence="6">
    <name type="scientific">Chaetomium thermophilum (strain DSM 1495 / CBS 144.50 / IMI 039719)</name>
    <name type="common">Thermochaetoides thermophila</name>
    <dbReference type="NCBI Taxonomy" id="759272"/>
    <lineage>
        <taxon>Eukaryota</taxon>
        <taxon>Fungi</taxon>
        <taxon>Dikarya</taxon>
        <taxon>Ascomycota</taxon>
        <taxon>Pezizomycotina</taxon>
        <taxon>Sordariomycetes</taxon>
        <taxon>Sordariomycetidae</taxon>
        <taxon>Sordariales</taxon>
        <taxon>Chaetomiaceae</taxon>
        <taxon>Thermochaetoides</taxon>
    </lineage>
</organism>
<name>G0SHG0_CHATD</name>
<evidence type="ECO:0000256" key="2">
    <source>
        <dbReference type="ARBA" id="ARBA00022980"/>
    </source>
</evidence>
<accession>G0SHG0</accession>
<dbReference type="Proteomes" id="UP000008066">
    <property type="component" value="Unassembled WGS sequence"/>
</dbReference>
<dbReference type="GO" id="GO:0006412">
    <property type="term" value="P:translation"/>
    <property type="evidence" value="ECO:0007669"/>
    <property type="project" value="InterPro"/>
</dbReference>
<dbReference type="OMA" id="VCLNIRQ"/>
<keyword evidence="3" id="KW-0687">Ribonucleoprotein</keyword>
<dbReference type="SUPFAM" id="SSF50104">
    <property type="entry name" value="Translation proteins SH3-like domain"/>
    <property type="match status" value="1"/>
</dbReference>
<dbReference type="Gene3D" id="2.30.30.790">
    <property type="match status" value="1"/>
</dbReference>
<evidence type="ECO:0000256" key="3">
    <source>
        <dbReference type="ARBA" id="ARBA00023274"/>
    </source>
</evidence>
<keyword evidence="6" id="KW-1185">Reference proteome</keyword>
<feature type="region of interest" description="Disordered" evidence="4">
    <location>
        <begin position="19"/>
        <end position="58"/>
    </location>
</feature>
<dbReference type="KEGG" id="cthr:CTHT_0069890"/>